<sequence length="226" mass="24548">MQRTLCKASFANMSEDRIRLDPRSLRGIAHPLRVRMLGLLREHGPATATGLAERLGQSTGATSYHLRQLALYGFVVEDPERGVGRERWWRAAHRLTTLDSETIARAPAEAEAYVRAVAASYADQVERWLGEGATTDPAWIATSTLSNWRFRLTPEEAAQLHAEVFALAERYRRDGSDVAAPPGAEPVVLQVQLMPFVRRADESGARAPGADGGDAPFDAGATGGGD</sequence>
<organism evidence="3 4">
    <name type="scientific">Micromonospora pisi</name>
    <dbReference type="NCBI Taxonomy" id="589240"/>
    <lineage>
        <taxon>Bacteria</taxon>
        <taxon>Bacillati</taxon>
        <taxon>Actinomycetota</taxon>
        <taxon>Actinomycetes</taxon>
        <taxon>Micromonosporales</taxon>
        <taxon>Micromonosporaceae</taxon>
        <taxon>Micromonospora</taxon>
    </lineage>
</organism>
<dbReference type="Pfam" id="PF12840">
    <property type="entry name" value="HTH_20"/>
    <property type="match status" value="1"/>
</dbReference>
<proteinExistence type="predicted"/>
<dbReference type="InterPro" id="IPR036390">
    <property type="entry name" value="WH_DNA-bd_sf"/>
</dbReference>
<feature type="region of interest" description="Disordered" evidence="1">
    <location>
        <begin position="202"/>
        <end position="226"/>
    </location>
</feature>
<dbReference type="InterPro" id="IPR011991">
    <property type="entry name" value="ArsR-like_HTH"/>
</dbReference>
<dbReference type="Proteomes" id="UP000277671">
    <property type="component" value="Unassembled WGS sequence"/>
</dbReference>
<dbReference type="SUPFAM" id="SSF46785">
    <property type="entry name" value="Winged helix' DNA-binding domain"/>
    <property type="match status" value="1"/>
</dbReference>
<name>A0A495JP80_9ACTN</name>
<dbReference type="EMBL" id="RBKT01000001">
    <property type="protein sequence ID" value="RKR90152.1"/>
    <property type="molecule type" value="Genomic_DNA"/>
</dbReference>
<dbReference type="GO" id="GO:0003700">
    <property type="term" value="F:DNA-binding transcription factor activity"/>
    <property type="evidence" value="ECO:0007669"/>
    <property type="project" value="InterPro"/>
</dbReference>
<reference evidence="3 4" key="1">
    <citation type="submission" date="2018-10" db="EMBL/GenBank/DDBJ databases">
        <title>Sequencing the genomes of 1000 actinobacteria strains.</title>
        <authorList>
            <person name="Klenk H.-P."/>
        </authorList>
    </citation>
    <scope>NUCLEOTIDE SEQUENCE [LARGE SCALE GENOMIC DNA]</scope>
    <source>
        <strain evidence="3 4">DSM 45175</strain>
    </source>
</reference>
<keyword evidence="4" id="KW-1185">Reference proteome</keyword>
<feature type="domain" description="HTH arsR-type" evidence="2">
    <location>
        <begin position="23"/>
        <end position="104"/>
    </location>
</feature>
<dbReference type="InterPro" id="IPR036388">
    <property type="entry name" value="WH-like_DNA-bd_sf"/>
</dbReference>
<evidence type="ECO:0000313" key="4">
    <source>
        <dbReference type="Proteomes" id="UP000277671"/>
    </source>
</evidence>
<dbReference type="AlphaFoldDB" id="A0A495JP80"/>
<protein>
    <submittedName>
        <fullName evidence="3">ArsR family transcriptional regulator</fullName>
    </submittedName>
</protein>
<evidence type="ECO:0000313" key="3">
    <source>
        <dbReference type="EMBL" id="RKR90152.1"/>
    </source>
</evidence>
<dbReference type="SMART" id="SM00418">
    <property type="entry name" value="HTH_ARSR"/>
    <property type="match status" value="1"/>
</dbReference>
<gene>
    <name evidence="3" type="ORF">BDK92_4520</name>
</gene>
<evidence type="ECO:0000256" key="1">
    <source>
        <dbReference type="SAM" id="MobiDB-lite"/>
    </source>
</evidence>
<comment type="caution">
    <text evidence="3">The sequence shown here is derived from an EMBL/GenBank/DDBJ whole genome shotgun (WGS) entry which is preliminary data.</text>
</comment>
<feature type="compositionally biased region" description="Low complexity" evidence="1">
    <location>
        <begin position="205"/>
        <end position="220"/>
    </location>
</feature>
<accession>A0A495JP80</accession>
<dbReference type="CDD" id="cd00090">
    <property type="entry name" value="HTH_ARSR"/>
    <property type="match status" value="1"/>
</dbReference>
<dbReference type="InterPro" id="IPR001845">
    <property type="entry name" value="HTH_ArsR_DNA-bd_dom"/>
</dbReference>
<dbReference type="Gene3D" id="1.10.10.10">
    <property type="entry name" value="Winged helix-like DNA-binding domain superfamily/Winged helix DNA-binding domain"/>
    <property type="match status" value="1"/>
</dbReference>
<evidence type="ECO:0000259" key="2">
    <source>
        <dbReference type="SMART" id="SM00418"/>
    </source>
</evidence>